<evidence type="ECO:0000313" key="1">
    <source>
        <dbReference type="EMBL" id="MDA5400887.1"/>
    </source>
</evidence>
<comment type="caution">
    <text evidence="1">The sequence shown here is derived from an EMBL/GenBank/DDBJ whole genome shotgun (WGS) entry which is preliminary data.</text>
</comment>
<gene>
    <name evidence="1" type="ORF">OQ273_20105</name>
</gene>
<reference evidence="1" key="1">
    <citation type="submission" date="2022-11" db="EMBL/GenBank/DDBJ databases">
        <title>Draft genome sequence of Hoeflea poritis E7-10 and Hoeflea prorocentri PM5-8, separated from scleractinian coral Porites lutea and marine dinoflagellate.</title>
        <authorList>
            <person name="Zhang G."/>
            <person name="Wei Q."/>
            <person name="Cai L."/>
        </authorList>
    </citation>
    <scope>NUCLEOTIDE SEQUENCE</scope>
    <source>
        <strain evidence="1">PM5-8</strain>
    </source>
</reference>
<accession>A0A9X3UKQ6</accession>
<dbReference type="AlphaFoldDB" id="A0A9X3UKQ6"/>
<dbReference type="EMBL" id="JAPJZI010000001">
    <property type="protein sequence ID" value="MDA5400887.1"/>
    <property type="molecule type" value="Genomic_DNA"/>
</dbReference>
<proteinExistence type="predicted"/>
<dbReference type="Proteomes" id="UP001151234">
    <property type="component" value="Unassembled WGS sequence"/>
</dbReference>
<dbReference type="RefSeq" id="WP_267992705.1">
    <property type="nucleotide sequence ID" value="NZ_JAPJZI010000001.1"/>
</dbReference>
<evidence type="ECO:0000313" key="2">
    <source>
        <dbReference type="Proteomes" id="UP001151234"/>
    </source>
</evidence>
<organism evidence="1 2">
    <name type="scientific">Hoeflea prorocentri</name>
    <dbReference type="NCBI Taxonomy" id="1922333"/>
    <lineage>
        <taxon>Bacteria</taxon>
        <taxon>Pseudomonadati</taxon>
        <taxon>Pseudomonadota</taxon>
        <taxon>Alphaproteobacteria</taxon>
        <taxon>Hyphomicrobiales</taxon>
        <taxon>Rhizobiaceae</taxon>
        <taxon>Hoeflea</taxon>
    </lineage>
</organism>
<protein>
    <submittedName>
        <fullName evidence="1">Uncharacterized protein</fullName>
    </submittedName>
</protein>
<sequence>MEKIDKSKIASFINFEADTSNNKSLDDLFYRDLGYLDYFAMPIEPGKLLGLLELVSDNFFVGKDVLIMIDSVVWPSWEDKNLIDISLNGKGISKFYYGSDFLYFDEDETTDVVSFAYIFSMFRYDFRIIDTDASAHIFFSHDDWFVIHVQGDAAERLGAIYEYADVLKRPTA</sequence>
<keyword evidence="2" id="KW-1185">Reference proteome</keyword>
<name>A0A9X3UKQ6_9HYPH</name>